<feature type="compositionally biased region" description="Basic residues" evidence="1">
    <location>
        <begin position="311"/>
        <end position="325"/>
    </location>
</feature>
<organism evidence="2">
    <name type="scientific">uncultured Actinomycetospora sp</name>
    <dbReference type="NCBI Taxonomy" id="1135996"/>
    <lineage>
        <taxon>Bacteria</taxon>
        <taxon>Bacillati</taxon>
        <taxon>Actinomycetota</taxon>
        <taxon>Actinomycetes</taxon>
        <taxon>Pseudonocardiales</taxon>
        <taxon>Pseudonocardiaceae</taxon>
        <taxon>Actinomycetospora</taxon>
        <taxon>environmental samples</taxon>
    </lineage>
</organism>
<feature type="region of interest" description="Disordered" evidence="1">
    <location>
        <begin position="173"/>
        <end position="206"/>
    </location>
</feature>
<feature type="compositionally biased region" description="Basic residues" evidence="1">
    <location>
        <begin position="369"/>
        <end position="378"/>
    </location>
</feature>
<accession>A0A6J4IVR9</accession>
<evidence type="ECO:0000256" key="1">
    <source>
        <dbReference type="SAM" id="MobiDB-lite"/>
    </source>
</evidence>
<dbReference type="EMBL" id="CADCTH010000332">
    <property type="protein sequence ID" value="CAA9263013.1"/>
    <property type="molecule type" value="Genomic_DNA"/>
</dbReference>
<gene>
    <name evidence="2" type="ORF">AVDCRST_MAG54-2580</name>
</gene>
<feature type="compositionally biased region" description="Basic residues" evidence="1">
    <location>
        <begin position="137"/>
        <end position="161"/>
    </location>
</feature>
<feature type="compositionally biased region" description="Basic residues" evidence="1">
    <location>
        <begin position="83"/>
        <end position="99"/>
    </location>
</feature>
<sequence>ARAAVRPGGGARDGPGGGAGSLAVRLRAGAPRHARGPRVVLRHGGLAEHGERDRLPRRLGGRPGGGAAAGHRDDVPAHDRRGGGHHRGGRPHRGPRGAARHALPGRGDRRGGVRPRRVGGEPAAHRRRPSGPLLRPVLRRRRGRRRPERGGRPARHRRGRVARVGLAARVAGAHAAGGAPAPRRVVGVPGRRRPGPGVAPGTVAAAADRPDRRVLHALRGRLHRLHDVRARPPARPGRGRRGDRGLLDRPGARRLRRAAAVGAAAAPADALRRGLRAHRGDGGRRGRPRARSGRGGGVDLRAPLRGLLPDRHHRPHRRLPPRARRRPLDRGARGAHGGLRAGPVPRAGALGAGVRRRRRPDRRALGLGRRPRPRRRRGPAPARPGRPWCETRPM</sequence>
<feature type="compositionally biased region" description="Gly residues" evidence="1">
    <location>
        <begin position="7"/>
        <end position="20"/>
    </location>
</feature>
<feature type="compositionally biased region" description="Basic and acidic residues" evidence="1">
    <location>
        <begin position="45"/>
        <end position="56"/>
    </location>
</feature>
<dbReference type="AlphaFoldDB" id="A0A6J4IVR9"/>
<feature type="region of interest" description="Disordered" evidence="1">
    <location>
        <begin position="230"/>
        <end position="394"/>
    </location>
</feature>
<feature type="compositionally biased region" description="Low complexity" evidence="1">
    <location>
        <begin position="258"/>
        <end position="269"/>
    </location>
</feature>
<reference evidence="2" key="1">
    <citation type="submission" date="2020-02" db="EMBL/GenBank/DDBJ databases">
        <authorList>
            <person name="Meier V. D."/>
        </authorList>
    </citation>
    <scope>NUCLEOTIDE SEQUENCE</scope>
    <source>
        <strain evidence="2">AVDCRST_MAG54</strain>
    </source>
</reference>
<feature type="non-terminal residue" evidence="2">
    <location>
        <position position="394"/>
    </location>
</feature>
<name>A0A6J4IVR9_9PSEU</name>
<feature type="compositionally biased region" description="Basic and acidic residues" evidence="1">
    <location>
        <begin position="70"/>
        <end position="82"/>
    </location>
</feature>
<evidence type="ECO:0000313" key="2">
    <source>
        <dbReference type="EMBL" id="CAA9263013.1"/>
    </source>
</evidence>
<feature type="region of interest" description="Disordered" evidence="1">
    <location>
        <begin position="1"/>
        <end position="161"/>
    </location>
</feature>
<feature type="compositionally biased region" description="Basic and acidic residues" evidence="1">
    <location>
        <begin position="240"/>
        <end position="251"/>
    </location>
</feature>
<feature type="compositionally biased region" description="Low complexity" evidence="1">
    <location>
        <begin position="341"/>
        <end position="353"/>
    </location>
</feature>
<feature type="non-terminal residue" evidence="2">
    <location>
        <position position="1"/>
    </location>
</feature>
<protein>
    <submittedName>
        <fullName evidence="2">Uncharacterized MFS-type transporter</fullName>
    </submittedName>
</protein>
<proteinExistence type="predicted"/>